<gene>
    <name evidence="2" type="ORF">CPELLU_LOCUS18103</name>
</gene>
<name>A0A9N9K0Y9_9GLOM</name>
<organism evidence="2 3">
    <name type="scientific">Cetraspora pellucida</name>
    <dbReference type="NCBI Taxonomy" id="1433469"/>
    <lineage>
        <taxon>Eukaryota</taxon>
        <taxon>Fungi</taxon>
        <taxon>Fungi incertae sedis</taxon>
        <taxon>Mucoromycota</taxon>
        <taxon>Glomeromycotina</taxon>
        <taxon>Glomeromycetes</taxon>
        <taxon>Diversisporales</taxon>
        <taxon>Gigasporaceae</taxon>
        <taxon>Cetraspora</taxon>
    </lineage>
</organism>
<keyword evidence="3" id="KW-1185">Reference proteome</keyword>
<feature type="compositionally biased region" description="Low complexity" evidence="1">
    <location>
        <begin position="16"/>
        <end position="29"/>
    </location>
</feature>
<dbReference type="Proteomes" id="UP000789759">
    <property type="component" value="Unassembled WGS sequence"/>
</dbReference>
<feature type="non-terminal residue" evidence="2">
    <location>
        <position position="94"/>
    </location>
</feature>
<proteinExistence type="predicted"/>
<evidence type="ECO:0000256" key="1">
    <source>
        <dbReference type="SAM" id="MobiDB-lite"/>
    </source>
</evidence>
<dbReference type="AlphaFoldDB" id="A0A9N9K0Y9"/>
<feature type="region of interest" description="Disordered" evidence="1">
    <location>
        <begin position="13"/>
        <end position="42"/>
    </location>
</feature>
<sequence length="94" mass="10714">RYYILRLIHSHPTKSPPVAATSSVTPTTTYQKIDETSSDDIEEDRGMNDFTILQYAGDFYFAMQGKPYKGPLGDCKKRNTSIVVKMQEILFSMQ</sequence>
<comment type="caution">
    <text evidence="2">The sequence shown here is derived from an EMBL/GenBank/DDBJ whole genome shotgun (WGS) entry which is preliminary data.</text>
</comment>
<evidence type="ECO:0000313" key="2">
    <source>
        <dbReference type="EMBL" id="CAG8805411.1"/>
    </source>
</evidence>
<evidence type="ECO:0000313" key="3">
    <source>
        <dbReference type="Proteomes" id="UP000789759"/>
    </source>
</evidence>
<reference evidence="2" key="1">
    <citation type="submission" date="2021-06" db="EMBL/GenBank/DDBJ databases">
        <authorList>
            <person name="Kallberg Y."/>
            <person name="Tangrot J."/>
            <person name="Rosling A."/>
        </authorList>
    </citation>
    <scope>NUCLEOTIDE SEQUENCE</scope>
    <source>
        <strain evidence="2">FL966</strain>
    </source>
</reference>
<protein>
    <submittedName>
        <fullName evidence="2">6041_t:CDS:1</fullName>
    </submittedName>
</protein>
<accession>A0A9N9K0Y9</accession>
<feature type="non-terminal residue" evidence="2">
    <location>
        <position position="1"/>
    </location>
</feature>
<dbReference type="EMBL" id="CAJVQA010034181">
    <property type="protein sequence ID" value="CAG8805411.1"/>
    <property type="molecule type" value="Genomic_DNA"/>
</dbReference>